<evidence type="ECO:0000313" key="1">
    <source>
        <dbReference type="EMBL" id="MBB4106230.1"/>
    </source>
</evidence>
<dbReference type="AlphaFoldDB" id="A0A7W6K6S0"/>
<proteinExistence type="predicted"/>
<reference evidence="1 2" key="1">
    <citation type="submission" date="2020-08" db="EMBL/GenBank/DDBJ databases">
        <title>Genomic Encyclopedia of Type Strains, Phase IV (KMG-IV): sequencing the most valuable type-strain genomes for metagenomic binning, comparative biology and taxonomic classification.</title>
        <authorList>
            <person name="Goeker M."/>
        </authorList>
    </citation>
    <scope>NUCLEOTIDE SEQUENCE [LARGE SCALE GENOMIC DNA]</scope>
    <source>
        <strain evidence="1 2">DSM 100774</strain>
    </source>
</reference>
<organism evidence="1 2">
    <name type="scientific">Pedobacter zeae</name>
    <dbReference type="NCBI Taxonomy" id="1737356"/>
    <lineage>
        <taxon>Bacteria</taxon>
        <taxon>Pseudomonadati</taxon>
        <taxon>Bacteroidota</taxon>
        <taxon>Sphingobacteriia</taxon>
        <taxon>Sphingobacteriales</taxon>
        <taxon>Sphingobacteriaceae</taxon>
        <taxon>Pedobacter</taxon>
    </lineage>
</organism>
<comment type="caution">
    <text evidence="1">The sequence shown here is derived from an EMBL/GenBank/DDBJ whole genome shotgun (WGS) entry which is preliminary data.</text>
</comment>
<gene>
    <name evidence="1" type="ORF">GGQ60_000190</name>
</gene>
<protein>
    <submittedName>
        <fullName evidence="1">Uncharacterized protein</fullName>
    </submittedName>
</protein>
<accession>A0A7W6K6S0</accession>
<sequence length="72" mass="8090">MLQNLQKYWLKGLRYSGERKAIGVLRKVFPSDQSFSEGFSADEVTAPESSFRTELIVILSAAKNLLQSRIGI</sequence>
<name>A0A7W6K6S0_9SPHI</name>
<evidence type="ECO:0000313" key="2">
    <source>
        <dbReference type="Proteomes" id="UP000532273"/>
    </source>
</evidence>
<dbReference type="EMBL" id="JACIEF010000001">
    <property type="protein sequence ID" value="MBB4106230.1"/>
    <property type="molecule type" value="Genomic_DNA"/>
</dbReference>
<dbReference type="Proteomes" id="UP000532273">
    <property type="component" value="Unassembled WGS sequence"/>
</dbReference>